<dbReference type="NCBIfam" id="NF003976">
    <property type="entry name" value="PRK05469.1"/>
    <property type="match status" value="1"/>
</dbReference>
<evidence type="ECO:0000256" key="2">
    <source>
        <dbReference type="ARBA" id="ARBA00009692"/>
    </source>
</evidence>
<dbReference type="SUPFAM" id="SSF55031">
    <property type="entry name" value="Bacterial exopeptidase dimerisation domain"/>
    <property type="match status" value="1"/>
</dbReference>
<dbReference type="Pfam" id="PF01546">
    <property type="entry name" value="Peptidase_M20"/>
    <property type="match status" value="1"/>
</dbReference>
<evidence type="ECO:0000256" key="1">
    <source>
        <dbReference type="ARBA" id="ARBA00001947"/>
    </source>
</evidence>
<feature type="non-terminal residue" evidence="9">
    <location>
        <position position="1"/>
    </location>
</feature>
<keyword evidence="3" id="KW-0645">Protease</keyword>
<evidence type="ECO:0000256" key="5">
    <source>
        <dbReference type="ARBA" id="ARBA00022801"/>
    </source>
</evidence>
<evidence type="ECO:0000259" key="8">
    <source>
        <dbReference type="Pfam" id="PF07687"/>
    </source>
</evidence>
<feature type="domain" description="Peptidase M20 dimerisation" evidence="8">
    <location>
        <begin position="133"/>
        <end position="204"/>
    </location>
</feature>
<dbReference type="NCBIfam" id="NF009920">
    <property type="entry name" value="PRK13381.1"/>
    <property type="match status" value="1"/>
</dbReference>
<organism evidence="9">
    <name type="scientific">gut metagenome</name>
    <dbReference type="NCBI Taxonomy" id="749906"/>
    <lineage>
        <taxon>unclassified sequences</taxon>
        <taxon>metagenomes</taxon>
        <taxon>organismal metagenomes</taxon>
    </lineage>
</organism>
<dbReference type="AlphaFoldDB" id="J9FXJ1"/>
<gene>
    <name evidence="9" type="ORF">EVA_12197</name>
</gene>
<proteinExistence type="inferred from homology"/>
<dbReference type="InterPro" id="IPR036264">
    <property type="entry name" value="Bact_exopeptidase_dim_dom"/>
</dbReference>
<evidence type="ECO:0000313" key="9">
    <source>
        <dbReference type="EMBL" id="EJW99696.1"/>
    </source>
</evidence>
<reference evidence="9" key="1">
    <citation type="journal article" date="2012" name="PLoS ONE">
        <title>Gene sets for utilization of primary and secondary nutrition supplies in the distal gut of endangered iberian lynx.</title>
        <authorList>
            <person name="Alcaide M."/>
            <person name="Messina E."/>
            <person name="Richter M."/>
            <person name="Bargiela R."/>
            <person name="Peplies J."/>
            <person name="Huws S.A."/>
            <person name="Newbold C.J."/>
            <person name="Golyshin P.N."/>
            <person name="Simon M.A."/>
            <person name="Lopez G."/>
            <person name="Yakimov M.M."/>
            <person name="Ferrer M."/>
        </authorList>
    </citation>
    <scope>NUCLEOTIDE SEQUENCE</scope>
</reference>
<keyword evidence="5" id="KW-0378">Hydrolase</keyword>
<protein>
    <submittedName>
        <fullName evidence="9">Peptidase T</fullName>
    </submittedName>
</protein>
<name>J9FXJ1_9ZZZZ</name>
<dbReference type="Gene3D" id="3.40.630.10">
    <property type="entry name" value="Zn peptidases"/>
    <property type="match status" value="1"/>
</dbReference>
<dbReference type="InterPro" id="IPR001261">
    <property type="entry name" value="ArgE/DapE_CS"/>
</dbReference>
<dbReference type="Pfam" id="PF07687">
    <property type="entry name" value="M20_dimer"/>
    <property type="match status" value="1"/>
</dbReference>
<dbReference type="EMBL" id="AMCI01003689">
    <property type="protein sequence ID" value="EJW99696.1"/>
    <property type="molecule type" value="Genomic_DNA"/>
</dbReference>
<evidence type="ECO:0000256" key="4">
    <source>
        <dbReference type="ARBA" id="ARBA00022723"/>
    </source>
</evidence>
<dbReference type="PANTHER" id="PTHR42994:SF1">
    <property type="entry name" value="PEPTIDASE T"/>
    <property type="match status" value="1"/>
</dbReference>
<dbReference type="GO" id="GO:0006508">
    <property type="term" value="P:proteolysis"/>
    <property type="evidence" value="ECO:0007669"/>
    <property type="project" value="UniProtKB-KW"/>
</dbReference>
<sequence length="312" mass="34560">TSPEAKGGPVNWRIVRYQGKDIVLDAEKEILLSRERFPELDRYHGQDLVVTDGHTLLGADDKAGIAAIMTMVDAVTSHPDMPHAKICLAFTPDEEVGRGTENFDIQTFGADYAYTVDGGELGELNSETFCAAIATVTMKGVSVHPGSAKNKMINALRLITHFIDSMPPEEVPEKTEGYEGFYHPIRIEGGVEEASLLMLIRDHDRRHFELRKRALKAKEADYQSYGEGVCTISIKDQYFNMREYLDPVPAVMEIARAAYRAVGVTPRERPVRGGTDGSRLSERGLPCPNLFTGGLNFHGIYECLPVESLEKA</sequence>
<evidence type="ECO:0000256" key="7">
    <source>
        <dbReference type="ARBA" id="ARBA00023049"/>
    </source>
</evidence>
<dbReference type="PROSITE" id="PS00759">
    <property type="entry name" value="ARGE_DAPE_CPG2_2"/>
    <property type="match status" value="1"/>
</dbReference>
<comment type="similarity">
    <text evidence="2">Belongs to the peptidase M20B family.</text>
</comment>
<dbReference type="InterPro" id="IPR002933">
    <property type="entry name" value="Peptidase_M20"/>
</dbReference>
<dbReference type="MEROPS" id="M20.003"/>
<dbReference type="NCBIfam" id="TIGR01882">
    <property type="entry name" value="peptidase-T"/>
    <property type="match status" value="1"/>
</dbReference>
<dbReference type="Gene3D" id="3.30.70.360">
    <property type="match status" value="1"/>
</dbReference>
<dbReference type="PANTHER" id="PTHR42994">
    <property type="entry name" value="PEPTIDASE T"/>
    <property type="match status" value="1"/>
</dbReference>
<dbReference type="InterPro" id="IPR011650">
    <property type="entry name" value="Peptidase_M20_dimer"/>
</dbReference>
<accession>J9FXJ1</accession>
<dbReference type="InterPro" id="IPR010161">
    <property type="entry name" value="Peptidase_M20B"/>
</dbReference>
<dbReference type="GO" id="GO:0008237">
    <property type="term" value="F:metallopeptidase activity"/>
    <property type="evidence" value="ECO:0007669"/>
    <property type="project" value="UniProtKB-KW"/>
</dbReference>
<keyword evidence="4" id="KW-0479">Metal-binding</keyword>
<feature type="non-terminal residue" evidence="9">
    <location>
        <position position="312"/>
    </location>
</feature>
<keyword evidence="6" id="KW-0862">Zinc</keyword>
<evidence type="ECO:0000256" key="3">
    <source>
        <dbReference type="ARBA" id="ARBA00022670"/>
    </source>
</evidence>
<dbReference type="SUPFAM" id="SSF53187">
    <property type="entry name" value="Zn-dependent exopeptidases"/>
    <property type="match status" value="1"/>
</dbReference>
<dbReference type="GO" id="GO:0006518">
    <property type="term" value="P:peptide metabolic process"/>
    <property type="evidence" value="ECO:0007669"/>
    <property type="project" value="InterPro"/>
</dbReference>
<dbReference type="GO" id="GO:0005829">
    <property type="term" value="C:cytosol"/>
    <property type="evidence" value="ECO:0007669"/>
    <property type="project" value="TreeGrafter"/>
</dbReference>
<keyword evidence="7" id="KW-0482">Metalloprotease</keyword>
<comment type="caution">
    <text evidence="9">The sequence shown here is derived from an EMBL/GenBank/DDBJ whole genome shotgun (WGS) entry which is preliminary data.</text>
</comment>
<evidence type="ECO:0000256" key="6">
    <source>
        <dbReference type="ARBA" id="ARBA00022833"/>
    </source>
</evidence>
<comment type="cofactor">
    <cofactor evidence="1">
        <name>Zn(2+)</name>
        <dbReference type="ChEBI" id="CHEBI:29105"/>
    </cofactor>
</comment>
<dbReference type="GO" id="GO:0008270">
    <property type="term" value="F:zinc ion binding"/>
    <property type="evidence" value="ECO:0007669"/>
    <property type="project" value="InterPro"/>
</dbReference>
<dbReference type="GO" id="GO:0045148">
    <property type="term" value="F:tripeptide aminopeptidase activity"/>
    <property type="evidence" value="ECO:0007669"/>
    <property type="project" value="InterPro"/>
</dbReference>